<protein>
    <recommendedName>
        <fullName evidence="1">RNase H type-1 domain-containing protein</fullName>
    </recommendedName>
</protein>
<dbReference type="InterPro" id="IPR002156">
    <property type="entry name" value="RNaseH_domain"/>
</dbReference>
<organism evidence="2 3">
    <name type="scientific">Lolium multiflorum</name>
    <name type="common">Italian ryegrass</name>
    <name type="synonym">Lolium perenne subsp. multiflorum</name>
    <dbReference type="NCBI Taxonomy" id="4521"/>
    <lineage>
        <taxon>Eukaryota</taxon>
        <taxon>Viridiplantae</taxon>
        <taxon>Streptophyta</taxon>
        <taxon>Embryophyta</taxon>
        <taxon>Tracheophyta</taxon>
        <taxon>Spermatophyta</taxon>
        <taxon>Magnoliopsida</taxon>
        <taxon>Liliopsida</taxon>
        <taxon>Poales</taxon>
        <taxon>Poaceae</taxon>
        <taxon>BOP clade</taxon>
        <taxon>Pooideae</taxon>
        <taxon>Poodae</taxon>
        <taxon>Poeae</taxon>
        <taxon>Poeae Chloroplast Group 2 (Poeae type)</taxon>
        <taxon>Loliodinae</taxon>
        <taxon>Loliinae</taxon>
        <taxon>Lolium</taxon>
    </lineage>
</organism>
<gene>
    <name evidence="2" type="ORF">QYE76_027759</name>
</gene>
<evidence type="ECO:0000259" key="1">
    <source>
        <dbReference type="Pfam" id="PF13456"/>
    </source>
</evidence>
<dbReference type="GO" id="GO:0003676">
    <property type="term" value="F:nucleic acid binding"/>
    <property type="evidence" value="ECO:0007669"/>
    <property type="project" value="InterPro"/>
</dbReference>
<name>A0AAD8VGC9_LOLMU</name>
<evidence type="ECO:0000313" key="3">
    <source>
        <dbReference type="Proteomes" id="UP001231189"/>
    </source>
</evidence>
<dbReference type="Pfam" id="PF13456">
    <property type="entry name" value="RVT_3"/>
    <property type="match status" value="1"/>
</dbReference>
<sequence>MPMLSWKPDHIGQLGTTSRPACPQAHTRCQEERSPPRLPSSIIIITTPPCVPISPSMTTDGALAEDLAMNRLFVVSDCKLLVSDINEGTMGSYASPIIVEIRSRTTKFQECSFSHDSRASNFEAPNLARHMMLITRSRLPLVARHPLL</sequence>
<feature type="domain" description="RNase H type-1" evidence="1">
    <location>
        <begin position="63"/>
        <end position="130"/>
    </location>
</feature>
<keyword evidence="3" id="KW-1185">Reference proteome</keyword>
<dbReference type="EMBL" id="JAUUTY010000007">
    <property type="protein sequence ID" value="KAK1604086.1"/>
    <property type="molecule type" value="Genomic_DNA"/>
</dbReference>
<accession>A0AAD8VGC9</accession>
<dbReference type="AlphaFoldDB" id="A0AAD8VGC9"/>
<proteinExistence type="predicted"/>
<dbReference type="Proteomes" id="UP001231189">
    <property type="component" value="Unassembled WGS sequence"/>
</dbReference>
<comment type="caution">
    <text evidence="2">The sequence shown here is derived from an EMBL/GenBank/DDBJ whole genome shotgun (WGS) entry which is preliminary data.</text>
</comment>
<reference evidence="2" key="1">
    <citation type="submission" date="2023-07" db="EMBL/GenBank/DDBJ databases">
        <title>A chromosome-level genome assembly of Lolium multiflorum.</title>
        <authorList>
            <person name="Chen Y."/>
            <person name="Copetti D."/>
            <person name="Kolliker R."/>
            <person name="Studer B."/>
        </authorList>
    </citation>
    <scope>NUCLEOTIDE SEQUENCE</scope>
    <source>
        <strain evidence="2">02402/16</strain>
        <tissue evidence="2">Leaf</tissue>
    </source>
</reference>
<dbReference type="GO" id="GO:0004523">
    <property type="term" value="F:RNA-DNA hybrid ribonuclease activity"/>
    <property type="evidence" value="ECO:0007669"/>
    <property type="project" value="InterPro"/>
</dbReference>
<dbReference type="Gene3D" id="3.30.420.10">
    <property type="entry name" value="Ribonuclease H-like superfamily/Ribonuclease H"/>
    <property type="match status" value="1"/>
</dbReference>
<evidence type="ECO:0000313" key="2">
    <source>
        <dbReference type="EMBL" id="KAK1604086.1"/>
    </source>
</evidence>
<dbReference type="InterPro" id="IPR036397">
    <property type="entry name" value="RNaseH_sf"/>
</dbReference>